<keyword evidence="2" id="KW-0812">Transmembrane</keyword>
<dbReference type="eggNOG" id="ENOG502Z8D2">
    <property type="taxonomic scope" value="Bacteria"/>
</dbReference>
<keyword evidence="2" id="KW-0472">Membrane</keyword>
<evidence type="ECO:0000256" key="2">
    <source>
        <dbReference type="SAM" id="Phobius"/>
    </source>
</evidence>
<dbReference type="STRING" id="545695.TREAZ_1528"/>
<feature type="transmembrane region" description="Helical" evidence="2">
    <location>
        <begin position="32"/>
        <end position="53"/>
    </location>
</feature>
<gene>
    <name evidence="3" type="ordered locus">TREAZ_1528</name>
</gene>
<dbReference type="RefSeq" id="WP_015710487.1">
    <property type="nucleotide sequence ID" value="NC_015577.1"/>
</dbReference>
<evidence type="ECO:0000313" key="3">
    <source>
        <dbReference type="EMBL" id="AEF81560.1"/>
    </source>
</evidence>
<dbReference type="Proteomes" id="UP000009222">
    <property type="component" value="Chromosome"/>
</dbReference>
<reference evidence="4" key="1">
    <citation type="submission" date="2009-12" db="EMBL/GenBank/DDBJ databases">
        <title>Complete sequence of Treponema azotonutricium strain ZAS-9.</title>
        <authorList>
            <person name="Tetu S.G."/>
            <person name="Matson E."/>
            <person name="Ren Q."/>
            <person name="Seshadri R."/>
            <person name="Elbourne L."/>
            <person name="Hassan K.A."/>
            <person name="Durkin A."/>
            <person name="Radune D."/>
            <person name="Mohamoud Y."/>
            <person name="Shay R."/>
            <person name="Jin S."/>
            <person name="Zhang X."/>
            <person name="Lucey K."/>
            <person name="Ballor N.R."/>
            <person name="Ottesen E."/>
            <person name="Rosenthal R."/>
            <person name="Allen A."/>
            <person name="Leadbetter J.R."/>
            <person name="Paulsen I.T."/>
        </authorList>
    </citation>
    <scope>NUCLEOTIDE SEQUENCE [LARGE SCALE GENOMIC DNA]</scope>
    <source>
        <strain evidence="4">ATCC BAA-888 / DSM 13862 / ZAS-9</strain>
    </source>
</reference>
<accession>F5YE25</accession>
<feature type="transmembrane region" description="Helical" evidence="2">
    <location>
        <begin position="240"/>
        <end position="260"/>
    </location>
</feature>
<organism evidence="3 4">
    <name type="scientific">Leadbettera azotonutricia (strain ATCC BAA-888 / DSM 13862 / ZAS-9)</name>
    <name type="common">Treponema azotonutricium</name>
    <dbReference type="NCBI Taxonomy" id="545695"/>
    <lineage>
        <taxon>Bacteria</taxon>
        <taxon>Pseudomonadati</taxon>
        <taxon>Spirochaetota</taxon>
        <taxon>Spirochaetia</taxon>
        <taxon>Spirochaetales</taxon>
        <taxon>Breznakiellaceae</taxon>
        <taxon>Leadbettera</taxon>
    </lineage>
</organism>
<feature type="transmembrane region" description="Helical" evidence="2">
    <location>
        <begin position="334"/>
        <end position="356"/>
    </location>
</feature>
<sequence>MTIPNLDSALVLRRRNAWEAADSGLLLWRENFLYLIPVFAIPVWVAACGLRFIPEHLRWLSWVALWWLKPLFDRLALQVVSSRFFGGRVMKGFWGNFCRGLMGDLLWRRFSPFRSASMPLRILERLKHKQYRKRKKALGAGGLDFCFLLSILGLIAEAGLLGGESIFTLATVEILFPNISYSFWDNLVDTELLLYIGYCFNYIIVETMYVCMGFGLYINSRVEVEGWDLQILFQKFTRKLAAGAKVLLLVCGLLLFVFPLNAQEEEAEKREYFPEGFMLPDSYPRHTLDEILESDDFGGYKDGWKIRLKNENDDEADPLPEIDLAPWVKTLKEIFAFALRLLIILVVAAFAVFALLRLYKIRSSSSPGKRSRGKAYIESPASPGNPESLFGKAEEFFRHGNIREAWAACLSGTIGSYALYRDVSFPPDATEYGCLRIVRSCVGMESEQFAAMVQDWVSLAYGGRLPQEGKFEQALEFGRNVSTNTANSPGDPIA</sequence>
<dbReference type="OrthoDB" id="183980at2"/>
<name>F5YE25_LEAAZ</name>
<feature type="transmembrane region" description="Helical" evidence="2">
    <location>
        <begin position="192"/>
        <end position="219"/>
    </location>
</feature>
<dbReference type="KEGG" id="taz:TREAZ_1528"/>
<feature type="transmembrane region" description="Helical" evidence="2">
    <location>
        <begin position="137"/>
        <end position="156"/>
    </location>
</feature>
<reference evidence="3 4" key="2">
    <citation type="journal article" date="2011" name="ISME J.">
        <title>RNA-seq reveals cooperative metabolic interactions between two termite-gut spirochete species in co-culture.</title>
        <authorList>
            <person name="Rosenthal A.Z."/>
            <person name="Matson E.G."/>
            <person name="Eldar A."/>
            <person name="Leadbetter J.R."/>
        </authorList>
    </citation>
    <scope>NUCLEOTIDE SEQUENCE [LARGE SCALE GENOMIC DNA]</scope>
    <source>
        <strain evidence="4">ATCC BAA-888 / DSM 13862 / ZAS-9</strain>
    </source>
</reference>
<dbReference type="HOGENOM" id="CLU_040278_0_0_12"/>
<evidence type="ECO:0000313" key="4">
    <source>
        <dbReference type="Proteomes" id="UP000009222"/>
    </source>
</evidence>
<protein>
    <recommendedName>
        <fullName evidence="5">DUF4129 domain-containing protein</fullName>
    </recommendedName>
</protein>
<dbReference type="InParanoid" id="F5YE25"/>
<keyword evidence="4" id="KW-1185">Reference proteome</keyword>
<dbReference type="EMBL" id="CP001841">
    <property type="protein sequence ID" value="AEF81560.1"/>
    <property type="molecule type" value="Genomic_DNA"/>
</dbReference>
<evidence type="ECO:0000256" key="1">
    <source>
        <dbReference type="SAM" id="MobiDB-lite"/>
    </source>
</evidence>
<dbReference type="AlphaFoldDB" id="F5YE25"/>
<keyword evidence="2" id="KW-1133">Transmembrane helix</keyword>
<feature type="region of interest" description="Disordered" evidence="1">
    <location>
        <begin position="364"/>
        <end position="384"/>
    </location>
</feature>
<proteinExistence type="predicted"/>
<evidence type="ECO:0008006" key="5">
    <source>
        <dbReference type="Google" id="ProtNLM"/>
    </source>
</evidence>